<organism evidence="3 4">
    <name type="scientific">Polarella glacialis</name>
    <name type="common">Dinoflagellate</name>
    <dbReference type="NCBI Taxonomy" id="89957"/>
    <lineage>
        <taxon>Eukaryota</taxon>
        <taxon>Sar</taxon>
        <taxon>Alveolata</taxon>
        <taxon>Dinophyceae</taxon>
        <taxon>Suessiales</taxon>
        <taxon>Suessiaceae</taxon>
        <taxon>Polarella</taxon>
    </lineage>
</organism>
<evidence type="ECO:0008006" key="5">
    <source>
        <dbReference type="Google" id="ProtNLM"/>
    </source>
</evidence>
<keyword evidence="4" id="KW-1185">Reference proteome</keyword>
<accession>A0A813HAX1</accession>
<reference evidence="3" key="1">
    <citation type="submission" date="2021-02" db="EMBL/GenBank/DDBJ databases">
        <authorList>
            <person name="Dougan E. K."/>
            <person name="Rhodes N."/>
            <person name="Thang M."/>
            <person name="Chan C."/>
        </authorList>
    </citation>
    <scope>NUCLEOTIDE SEQUENCE</scope>
</reference>
<dbReference type="GO" id="GO:0005509">
    <property type="term" value="F:calcium ion binding"/>
    <property type="evidence" value="ECO:0007669"/>
    <property type="project" value="InterPro"/>
</dbReference>
<dbReference type="OMA" id="CELATCW"/>
<evidence type="ECO:0000256" key="1">
    <source>
        <dbReference type="ARBA" id="ARBA00022837"/>
    </source>
</evidence>
<dbReference type="InterPro" id="IPR002048">
    <property type="entry name" value="EF_hand_dom"/>
</dbReference>
<dbReference type="Proteomes" id="UP000654075">
    <property type="component" value="Unassembled WGS sequence"/>
</dbReference>
<dbReference type="PROSITE" id="PS00018">
    <property type="entry name" value="EF_HAND_1"/>
    <property type="match status" value="1"/>
</dbReference>
<evidence type="ECO:0000313" key="2">
    <source>
        <dbReference type="EMBL" id="CAE8593339.1"/>
    </source>
</evidence>
<dbReference type="AlphaFoldDB" id="A0A813HAX1"/>
<dbReference type="OrthoDB" id="44177at2759"/>
<dbReference type="InterPro" id="IPR018247">
    <property type="entry name" value="EF_Hand_1_Ca_BS"/>
</dbReference>
<dbReference type="EMBL" id="CAJNNV010006262">
    <property type="protein sequence ID" value="CAE8593339.1"/>
    <property type="molecule type" value="Genomic_DNA"/>
</dbReference>
<name>A0A813HAX1_POLGL</name>
<gene>
    <name evidence="2" type="ORF">PGLA1383_LOCUS11935</name>
    <name evidence="3" type="ORF">PGLA1383_LOCUS50599</name>
</gene>
<dbReference type="SUPFAM" id="SSF47473">
    <property type="entry name" value="EF-hand"/>
    <property type="match status" value="1"/>
</dbReference>
<sequence length="359" mass="39448">MNLAVAGCEMRMLASQTTRWRRRNLAFKTLLACVAAVYAKLHVHASRTATFTSGCSVTLLRSGFGSFPVRETKRDRHVLHFFGPSSEELQDKLDRHIVAVNSYTDREVACILPKWRTLLIGIKAGLKLPSLLKAIHMLYVDILPLRIGGDYIMNATTEMIQEGNARAKSTIPDADLILASTLFDALDVDSSGQISEHNLRAIGFTPSAITEIMDALDADGNHQIDMSEFFAHSVGDAEPDIFDVLGHNLASADIAEDLSAHDIQLIVSKMRSQIDSSGSTGSKYEARFNKILQFIIGLEPRLEKKPLSSQRVQTILAGSFEAAKDPDVVTALRFVYSEVRLIRIAGDLIYGIVTQCVGS</sequence>
<proteinExistence type="predicted"/>
<dbReference type="CDD" id="cd00051">
    <property type="entry name" value="EFh"/>
    <property type="match status" value="1"/>
</dbReference>
<keyword evidence="1" id="KW-0106">Calcium</keyword>
<comment type="caution">
    <text evidence="3">The sequence shown here is derived from an EMBL/GenBank/DDBJ whole genome shotgun (WGS) entry which is preliminary data.</text>
</comment>
<evidence type="ECO:0000313" key="4">
    <source>
        <dbReference type="Proteomes" id="UP000654075"/>
    </source>
</evidence>
<dbReference type="InterPro" id="IPR011992">
    <property type="entry name" value="EF-hand-dom_pair"/>
</dbReference>
<evidence type="ECO:0000313" key="3">
    <source>
        <dbReference type="EMBL" id="CAE8634989.1"/>
    </source>
</evidence>
<dbReference type="EMBL" id="CAJNNV010031199">
    <property type="protein sequence ID" value="CAE8634989.1"/>
    <property type="molecule type" value="Genomic_DNA"/>
</dbReference>
<dbReference type="Gene3D" id="1.10.238.10">
    <property type="entry name" value="EF-hand"/>
    <property type="match status" value="1"/>
</dbReference>
<protein>
    <recommendedName>
        <fullName evidence="5">Calmodulin</fullName>
    </recommendedName>
</protein>